<dbReference type="AlphaFoldDB" id="A0A1C3XEK1"/>
<proteinExistence type="predicted"/>
<dbReference type="Gene3D" id="3.30.1340.30">
    <property type="match status" value="3"/>
</dbReference>
<dbReference type="InterPro" id="IPR007055">
    <property type="entry name" value="BON_dom"/>
</dbReference>
<dbReference type="PANTHER" id="PTHR34606:SF15">
    <property type="entry name" value="BON DOMAIN-CONTAINING PROTEIN"/>
    <property type="match status" value="1"/>
</dbReference>
<protein>
    <submittedName>
        <fullName evidence="2">Osmotically-inducible protein OsmY, contains BON domain</fullName>
    </submittedName>
</protein>
<dbReference type="EMBL" id="FMAF01000034">
    <property type="protein sequence ID" value="SCB50717.1"/>
    <property type="molecule type" value="Genomic_DNA"/>
</dbReference>
<dbReference type="RefSeq" id="WP_037200582.1">
    <property type="nucleotide sequence ID" value="NZ_FMAF01000034.1"/>
</dbReference>
<accession>A0A1C3XEK1</accession>
<feature type="domain" description="BON" evidence="1">
    <location>
        <begin position="148"/>
        <end position="215"/>
    </location>
</feature>
<feature type="domain" description="BON" evidence="1">
    <location>
        <begin position="77"/>
        <end position="145"/>
    </location>
</feature>
<reference evidence="2 3" key="1">
    <citation type="submission" date="2016-08" db="EMBL/GenBank/DDBJ databases">
        <authorList>
            <person name="Seilhamer J.J."/>
        </authorList>
    </citation>
    <scope>NUCLEOTIDE SEQUENCE [LARGE SCALE GENOMIC DNA]</scope>
    <source>
        <strain evidence="2 3">P1-7</strain>
    </source>
</reference>
<dbReference type="PANTHER" id="PTHR34606">
    <property type="entry name" value="BON DOMAIN-CONTAINING PROTEIN"/>
    <property type="match status" value="1"/>
</dbReference>
<evidence type="ECO:0000313" key="2">
    <source>
        <dbReference type="EMBL" id="SCB50717.1"/>
    </source>
</evidence>
<dbReference type="Pfam" id="PF04972">
    <property type="entry name" value="BON"/>
    <property type="match status" value="3"/>
</dbReference>
<dbReference type="Proteomes" id="UP000199205">
    <property type="component" value="Unassembled WGS sequence"/>
</dbReference>
<dbReference type="OrthoDB" id="870892at2"/>
<feature type="domain" description="BON" evidence="1">
    <location>
        <begin position="2"/>
        <end position="70"/>
    </location>
</feature>
<dbReference type="InterPro" id="IPR051686">
    <property type="entry name" value="Lipoprotein_DolP"/>
</dbReference>
<evidence type="ECO:0000313" key="3">
    <source>
        <dbReference type="Proteomes" id="UP000199205"/>
    </source>
</evidence>
<sequence>MSDLKIRRDILDELEFDPSIDAATIGVSVENGVVTLSGHVKSYAEKTAAEAVARRVKGVRAIAEEIDVRWPEQKRHADDEIAARALDIISWDTALPDGAIDVKVQHGWVTLSGEVRWHFQRMAAENAVKKLGGIVGVTNALTIRQLVGTSDIKDRIERALQRNAEIEADRIRVRVSDTKVVLEGDVHAWNERQAAEQAAWSVPGVAIVENHLHVG</sequence>
<evidence type="ECO:0000259" key="1">
    <source>
        <dbReference type="PROSITE" id="PS50914"/>
    </source>
</evidence>
<organism evidence="2 3">
    <name type="scientific">Rhizobium lusitanum</name>
    <dbReference type="NCBI Taxonomy" id="293958"/>
    <lineage>
        <taxon>Bacteria</taxon>
        <taxon>Pseudomonadati</taxon>
        <taxon>Pseudomonadota</taxon>
        <taxon>Alphaproteobacteria</taxon>
        <taxon>Hyphomicrobiales</taxon>
        <taxon>Rhizobiaceae</taxon>
        <taxon>Rhizobium/Agrobacterium group</taxon>
        <taxon>Rhizobium</taxon>
    </lineage>
</organism>
<dbReference type="SMART" id="SM00749">
    <property type="entry name" value="BON"/>
    <property type="match status" value="3"/>
</dbReference>
<gene>
    <name evidence="2" type="ORF">GA0061101_13438</name>
</gene>
<name>A0A1C3XEK1_9HYPH</name>
<dbReference type="PROSITE" id="PS50914">
    <property type="entry name" value="BON"/>
    <property type="match status" value="3"/>
</dbReference>
<dbReference type="InterPro" id="IPR014004">
    <property type="entry name" value="Transpt-assoc_nodulatn_dom_bac"/>
</dbReference>